<name>A0A9N9FZ58_9GLOM</name>
<feature type="non-terminal residue" evidence="2">
    <location>
        <position position="1"/>
    </location>
</feature>
<reference evidence="2" key="1">
    <citation type="submission" date="2021-06" db="EMBL/GenBank/DDBJ databases">
        <authorList>
            <person name="Kallberg Y."/>
            <person name="Tangrot J."/>
            <person name="Rosling A."/>
        </authorList>
    </citation>
    <scope>NUCLEOTIDE SEQUENCE</scope>
    <source>
        <strain evidence="2">FL130A</strain>
    </source>
</reference>
<dbReference type="AlphaFoldDB" id="A0A9N9FZ58"/>
<proteinExistence type="predicted"/>
<sequence>MESAIRTLLNHKLNITLIELNKIAKISERVCYYTEQFEQNDEWKHALMNAHMVLFVAHSQGCPTSVILAKELHEKNLLDPKKHQVNFLLFAGVNMGPDERCRKYPLDEAGEELFEFQDYWKPIAQQYRKATEFWLENGSKIAYSAGINDGVVPLYSALFTDVEHQSIYREIYIKDTDNSCEYLKSLVKFFVLCRNNQLHDHYILGFISDCFNGGFKIEHSDIYSDDDAYINALRHFFGANTSNSVWNFSFELFFPKTYPKTKWHQWHRFQKNARDKWI</sequence>
<comment type="caution">
    <text evidence="2">The sequence shown here is derived from an EMBL/GenBank/DDBJ whole genome shotgun (WGS) entry which is preliminary data.</text>
</comment>
<feature type="domain" description="YMC020W-like alpha/beta hydrolase" evidence="1">
    <location>
        <begin position="12"/>
        <end position="242"/>
    </location>
</feature>
<organism evidence="2 3">
    <name type="scientific">Ambispora leptoticha</name>
    <dbReference type="NCBI Taxonomy" id="144679"/>
    <lineage>
        <taxon>Eukaryota</taxon>
        <taxon>Fungi</taxon>
        <taxon>Fungi incertae sedis</taxon>
        <taxon>Mucoromycota</taxon>
        <taxon>Glomeromycotina</taxon>
        <taxon>Glomeromycetes</taxon>
        <taxon>Archaeosporales</taxon>
        <taxon>Ambisporaceae</taxon>
        <taxon>Ambispora</taxon>
    </lineage>
</organism>
<dbReference type="PANTHER" id="PTHR47349:SF1">
    <property type="entry name" value="AER328WP"/>
    <property type="match status" value="1"/>
</dbReference>
<accession>A0A9N9FZ58</accession>
<dbReference type="Pfam" id="PF26147">
    <property type="entry name" value="AB_HYDROLASE_YMC0-YMC35"/>
    <property type="match status" value="1"/>
</dbReference>
<evidence type="ECO:0000313" key="2">
    <source>
        <dbReference type="EMBL" id="CAG8566383.1"/>
    </source>
</evidence>
<keyword evidence="3" id="KW-1185">Reference proteome</keyword>
<protein>
    <submittedName>
        <fullName evidence="2">12129_t:CDS:1</fullName>
    </submittedName>
</protein>
<dbReference type="InterPro" id="IPR058934">
    <property type="entry name" value="YMC020W-like"/>
</dbReference>
<dbReference type="PANTHER" id="PTHR47349">
    <property type="entry name" value="CHROMOSOME 8, WHOLE GENOME SHOTGUN SEQUENCE"/>
    <property type="match status" value="1"/>
</dbReference>
<dbReference type="Proteomes" id="UP000789508">
    <property type="component" value="Unassembled WGS sequence"/>
</dbReference>
<dbReference type="OrthoDB" id="5598028at2759"/>
<evidence type="ECO:0000313" key="3">
    <source>
        <dbReference type="Proteomes" id="UP000789508"/>
    </source>
</evidence>
<evidence type="ECO:0000259" key="1">
    <source>
        <dbReference type="Pfam" id="PF26147"/>
    </source>
</evidence>
<dbReference type="InterPro" id="IPR058933">
    <property type="entry name" value="YMC020W-like_ab_hydrolase"/>
</dbReference>
<gene>
    <name evidence="2" type="ORF">ALEPTO_LOCUS6602</name>
</gene>
<dbReference type="EMBL" id="CAJVPS010002352">
    <property type="protein sequence ID" value="CAG8566383.1"/>
    <property type="molecule type" value="Genomic_DNA"/>
</dbReference>